<dbReference type="PANTHER" id="PTHR48105">
    <property type="entry name" value="THIOREDOXIN REDUCTASE 1-RELATED-RELATED"/>
    <property type="match status" value="1"/>
</dbReference>
<feature type="binding site" evidence="6">
    <location>
        <position position="45"/>
    </location>
    <ligand>
        <name>FAD</name>
        <dbReference type="ChEBI" id="CHEBI:57692"/>
    </ligand>
</feature>
<keyword evidence="5 6" id="KW-0560">Oxidoreductase</keyword>
<evidence type="ECO:0000256" key="6">
    <source>
        <dbReference type="HAMAP-Rule" id="MF_01685"/>
    </source>
</evidence>
<dbReference type="GO" id="GO:0004324">
    <property type="term" value="F:ferredoxin-NADP+ reductase activity"/>
    <property type="evidence" value="ECO:0007669"/>
    <property type="project" value="UniProtKB-UniRule"/>
</dbReference>
<proteinExistence type="inferred from homology"/>
<dbReference type="HAMAP" id="MF_01685">
    <property type="entry name" value="FENR2"/>
    <property type="match status" value="1"/>
</dbReference>
<feature type="binding site" evidence="6">
    <location>
        <position position="126"/>
    </location>
    <ligand>
        <name>FAD</name>
        <dbReference type="ChEBI" id="CHEBI:57692"/>
    </ligand>
</feature>
<dbReference type="RefSeq" id="WP_057904564.1">
    <property type="nucleotide sequence ID" value="NZ_AZDA01000056.1"/>
</dbReference>
<evidence type="ECO:0000313" key="9">
    <source>
        <dbReference type="Proteomes" id="UP000051461"/>
    </source>
</evidence>
<feature type="binding site" evidence="6">
    <location>
        <position position="50"/>
    </location>
    <ligand>
        <name>FAD</name>
        <dbReference type="ChEBI" id="CHEBI:57692"/>
    </ligand>
</feature>
<sequence>MTDTEHLYDLTVIGGGPVGMFTAFYAGMRQLDTQIIESLPELGGQVSALYPEKIIRDVAGFPAVKGKELIANLNKQLTEFDEFKPDIFCGEEVLTLAKDSDGFTITTSKRTTRTKSIIIAIGSGAFSPRPLAADYDKALEDNKIFYFVKDLNRFAGKNVVVAGGGDSAIDWALMLEPIANKVSIVHRRDQFRGLESSVNRLKASSVEILTPYNVESVDDAGADGLTIGLKKAKAEDTLTLTADALLVNYGFITDNKVLKKWGLPLEHRMLTVDAHMETGVPNIYGVGDAVTYEGKVKLIAAGFGEVPSAVNHLAVSLYPERKQPLHSSSL</sequence>
<dbReference type="Pfam" id="PF07992">
    <property type="entry name" value="Pyr_redox_2"/>
    <property type="match status" value="1"/>
</dbReference>
<comment type="caution">
    <text evidence="6">Lacks conserved residue(s) required for the propagation of feature annotation.</text>
</comment>
<gene>
    <name evidence="8" type="ORF">FC07_GL002918</name>
</gene>
<dbReference type="PRINTS" id="PR00469">
    <property type="entry name" value="PNDRDTASEII"/>
</dbReference>
<dbReference type="OrthoDB" id="9806179at2"/>
<evidence type="ECO:0000256" key="2">
    <source>
        <dbReference type="ARBA" id="ARBA00022630"/>
    </source>
</evidence>
<feature type="binding site" evidence="6">
    <location>
        <position position="93"/>
    </location>
    <ligand>
        <name>FAD</name>
        <dbReference type="ChEBI" id="CHEBI:57692"/>
    </ligand>
</feature>
<dbReference type="EC" id="1.18.1.2" evidence="6"/>
<evidence type="ECO:0000256" key="5">
    <source>
        <dbReference type="ARBA" id="ARBA00023002"/>
    </source>
</evidence>
<dbReference type="STRING" id="1423726.FC07_GL002918"/>
<evidence type="ECO:0000313" key="8">
    <source>
        <dbReference type="EMBL" id="KRK36938.1"/>
    </source>
</evidence>
<keyword evidence="4 6" id="KW-0521">NADP</keyword>
<feature type="binding site" evidence="6">
    <location>
        <position position="37"/>
    </location>
    <ligand>
        <name>FAD</name>
        <dbReference type="ChEBI" id="CHEBI:57692"/>
    </ligand>
</feature>
<dbReference type="SUPFAM" id="SSF51905">
    <property type="entry name" value="FAD/NAD(P)-binding domain"/>
    <property type="match status" value="1"/>
</dbReference>
<evidence type="ECO:0000259" key="7">
    <source>
        <dbReference type="Pfam" id="PF07992"/>
    </source>
</evidence>
<dbReference type="InterPro" id="IPR023753">
    <property type="entry name" value="FAD/NAD-binding_dom"/>
</dbReference>
<dbReference type="PATRIC" id="fig|1423726.3.peg.3031"/>
<feature type="binding site" evidence="6">
    <location>
        <position position="328"/>
    </location>
    <ligand>
        <name>FAD</name>
        <dbReference type="ChEBI" id="CHEBI:57692"/>
    </ligand>
</feature>
<comment type="caution">
    <text evidence="8">The sequence shown here is derived from an EMBL/GenBank/DDBJ whole genome shotgun (WGS) entry which is preliminary data.</text>
</comment>
<keyword evidence="2 6" id="KW-0285">Flavoprotein</keyword>
<dbReference type="InterPro" id="IPR050097">
    <property type="entry name" value="Ferredoxin-NADP_redctase_2"/>
</dbReference>
<dbReference type="AlphaFoldDB" id="A0A0R1H1A1"/>
<comment type="cofactor">
    <cofactor evidence="6">
        <name>FAD</name>
        <dbReference type="ChEBI" id="CHEBI:57692"/>
    </cofactor>
    <text evidence="6">Binds 1 FAD per subunit.</text>
</comment>
<dbReference type="GO" id="GO:0050660">
    <property type="term" value="F:flavin adenine dinucleotide binding"/>
    <property type="evidence" value="ECO:0007669"/>
    <property type="project" value="UniProtKB-UniRule"/>
</dbReference>
<keyword evidence="9" id="KW-1185">Reference proteome</keyword>
<name>A0A0R1H1A1_9LACO</name>
<reference evidence="8 9" key="1">
    <citation type="journal article" date="2015" name="Genome Announc.">
        <title>Expanding the biotechnology potential of lactobacilli through comparative genomics of 213 strains and associated genera.</title>
        <authorList>
            <person name="Sun Z."/>
            <person name="Harris H.M."/>
            <person name="McCann A."/>
            <person name="Guo C."/>
            <person name="Argimon S."/>
            <person name="Zhang W."/>
            <person name="Yang X."/>
            <person name="Jeffery I.B."/>
            <person name="Cooney J.C."/>
            <person name="Kagawa T.F."/>
            <person name="Liu W."/>
            <person name="Song Y."/>
            <person name="Salvetti E."/>
            <person name="Wrobel A."/>
            <person name="Rasinkangas P."/>
            <person name="Parkhill J."/>
            <person name="Rea M.C."/>
            <person name="O'Sullivan O."/>
            <person name="Ritari J."/>
            <person name="Douillard F.P."/>
            <person name="Paul Ross R."/>
            <person name="Yang R."/>
            <person name="Briner A.E."/>
            <person name="Felis G.E."/>
            <person name="de Vos W.M."/>
            <person name="Barrangou R."/>
            <person name="Klaenhammer T.R."/>
            <person name="Caufield P.W."/>
            <person name="Cui Y."/>
            <person name="Zhang H."/>
            <person name="O'Toole P.W."/>
        </authorList>
    </citation>
    <scope>NUCLEOTIDE SEQUENCE [LARGE SCALE GENOMIC DNA]</scope>
    <source>
        <strain evidence="8 9">DSM 20003</strain>
    </source>
</reference>
<comment type="similarity">
    <text evidence="6">Belongs to the ferredoxin--NADP reductase type 2 family.</text>
</comment>
<accession>A0A0R1H1A1</accession>
<dbReference type="InterPro" id="IPR036188">
    <property type="entry name" value="FAD/NAD-bd_sf"/>
</dbReference>
<dbReference type="InterPro" id="IPR022890">
    <property type="entry name" value="Fd--NADP_Rdtase_type_2"/>
</dbReference>
<dbReference type="Proteomes" id="UP000051461">
    <property type="component" value="Unassembled WGS sequence"/>
</dbReference>
<dbReference type="PRINTS" id="PR00368">
    <property type="entry name" value="FADPNR"/>
</dbReference>
<feature type="domain" description="FAD/NAD(P)-binding" evidence="7">
    <location>
        <begin position="8"/>
        <end position="298"/>
    </location>
</feature>
<evidence type="ECO:0000256" key="4">
    <source>
        <dbReference type="ARBA" id="ARBA00022857"/>
    </source>
</evidence>
<protein>
    <recommendedName>
        <fullName evidence="6">Ferredoxin--NADP reductase</fullName>
        <shortName evidence="6">FNR</shortName>
        <shortName evidence="6">Fd-NADP(+) reductase</shortName>
        <ecNumber evidence="6">1.18.1.2</ecNumber>
    </recommendedName>
</protein>
<organism evidence="8 9">
    <name type="scientific">Loigolactobacillus bifermentans DSM 20003</name>
    <dbReference type="NCBI Taxonomy" id="1423726"/>
    <lineage>
        <taxon>Bacteria</taxon>
        <taxon>Bacillati</taxon>
        <taxon>Bacillota</taxon>
        <taxon>Bacilli</taxon>
        <taxon>Lactobacillales</taxon>
        <taxon>Lactobacillaceae</taxon>
        <taxon>Loigolactobacillus</taxon>
    </lineage>
</organism>
<comment type="subunit">
    <text evidence="1 6">Homodimer.</text>
</comment>
<dbReference type="Gene3D" id="3.50.50.60">
    <property type="entry name" value="FAD/NAD(P)-binding domain"/>
    <property type="match status" value="2"/>
</dbReference>
<comment type="catalytic activity">
    <reaction evidence="6">
        <text>2 reduced [2Fe-2S]-[ferredoxin] + NADP(+) + H(+) = 2 oxidized [2Fe-2S]-[ferredoxin] + NADPH</text>
        <dbReference type="Rhea" id="RHEA:20125"/>
        <dbReference type="Rhea" id="RHEA-COMP:10000"/>
        <dbReference type="Rhea" id="RHEA-COMP:10001"/>
        <dbReference type="ChEBI" id="CHEBI:15378"/>
        <dbReference type="ChEBI" id="CHEBI:33737"/>
        <dbReference type="ChEBI" id="CHEBI:33738"/>
        <dbReference type="ChEBI" id="CHEBI:57783"/>
        <dbReference type="ChEBI" id="CHEBI:58349"/>
        <dbReference type="EC" id="1.18.1.2"/>
    </reaction>
</comment>
<keyword evidence="3 6" id="KW-0274">FAD</keyword>
<dbReference type="EMBL" id="AZDA01000056">
    <property type="protein sequence ID" value="KRK36938.1"/>
    <property type="molecule type" value="Genomic_DNA"/>
</dbReference>
<dbReference type="GO" id="GO:0050661">
    <property type="term" value="F:NADP binding"/>
    <property type="evidence" value="ECO:0007669"/>
    <property type="project" value="UniProtKB-UniRule"/>
</dbReference>
<feature type="binding site" evidence="6">
    <location>
        <position position="288"/>
    </location>
    <ligand>
        <name>FAD</name>
        <dbReference type="ChEBI" id="CHEBI:57692"/>
    </ligand>
</feature>
<evidence type="ECO:0000256" key="1">
    <source>
        <dbReference type="ARBA" id="ARBA00011738"/>
    </source>
</evidence>
<evidence type="ECO:0000256" key="3">
    <source>
        <dbReference type="ARBA" id="ARBA00022827"/>
    </source>
</evidence>